<evidence type="ECO:0000256" key="3">
    <source>
        <dbReference type="PROSITE-ProRule" id="PRU10038"/>
    </source>
</evidence>
<organism evidence="6 7">
    <name type="scientific">Periconia macrospinosa</name>
    <dbReference type="NCBI Taxonomy" id="97972"/>
    <lineage>
        <taxon>Eukaryota</taxon>
        <taxon>Fungi</taxon>
        <taxon>Dikarya</taxon>
        <taxon>Ascomycota</taxon>
        <taxon>Pezizomycotina</taxon>
        <taxon>Dothideomycetes</taxon>
        <taxon>Pleosporomycetidae</taxon>
        <taxon>Pleosporales</taxon>
        <taxon>Massarineae</taxon>
        <taxon>Periconiaceae</taxon>
        <taxon>Periconia</taxon>
    </lineage>
</organism>
<feature type="domain" description="Alpha/beta hydrolase fold-3" evidence="5">
    <location>
        <begin position="109"/>
        <end position="357"/>
    </location>
</feature>
<gene>
    <name evidence="6" type="ORF">DM02DRAFT_492816</name>
</gene>
<dbReference type="GO" id="GO:0016787">
    <property type="term" value="F:hydrolase activity"/>
    <property type="evidence" value="ECO:0007669"/>
    <property type="project" value="UniProtKB-KW"/>
</dbReference>
<protein>
    <submittedName>
        <fullName evidence="6">Alpha/beta-hydrolase</fullName>
    </submittedName>
</protein>
<dbReference type="PROSITE" id="PS01174">
    <property type="entry name" value="LIPASE_GDXG_SER"/>
    <property type="match status" value="1"/>
</dbReference>
<feature type="non-terminal residue" evidence="6">
    <location>
        <position position="383"/>
    </location>
</feature>
<comment type="similarity">
    <text evidence="1">Belongs to the 'GDXG' lipolytic enzyme family.</text>
</comment>
<dbReference type="InterPro" id="IPR050300">
    <property type="entry name" value="GDXG_lipolytic_enzyme"/>
</dbReference>
<name>A0A2V1DS12_9PLEO</name>
<evidence type="ECO:0000259" key="5">
    <source>
        <dbReference type="Pfam" id="PF07859"/>
    </source>
</evidence>
<feature type="region of interest" description="Disordered" evidence="4">
    <location>
        <begin position="271"/>
        <end position="304"/>
    </location>
</feature>
<dbReference type="SUPFAM" id="SSF53474">
    <property type="entry name" value="alpha/beta-Hydrolases"/>
    <property type="match status" value="1"/>
</dbReference>
<sequence>IPLTLLTYIISRSFRPERTWTLRQAIGVRVFRSIIDVISALRVRTPLPLDAGEEGERFVKIPFKEEWKQSFKGPLKTENVQPEKALGATWYTSTTTSTPTPTTTKPLTILHIHGGAFVVGDGRSKATSFLSHTLLRPFPPKTQLLAPQYRLSTLPPSTSPSSNPFPAALQDALTSYLYLTTTLSIAPSDIILSGDSAGGNLVIALLRYLAEYGDEIGVKGPAAALIWSPWVDPTAAGVQTNSHAAILKNRNFTSDILPVSFLEWGRVAYTSSPSPSSSTSSSSPSYAEAVKEQPPPTQNPYINHKISPFSTPTPLWVSVGGREVLCDDGIEWSEAMRKVKGNRVTVDVEEMAPHDVLLLGRELGFERVAGEVAGRAGRWVGEV</sequence>
<evidence type="ECO:0000256" key="4">
    <source>
        <dbReference type="SAM" id="MobiDB-lite"/>
    </source>
</evidence>
<dbReference type="Proteomes" id="UP000244855">
    <property type="component" value="Unassembled WGS sequence"/>
</dbReference>
<dbReference type="AlphaFoldDB" id="A0A2V1DS12"/>
<dbReference type="InterPro" id="IPR029058">
    <property type="entry name" value="AB_hydrolase_fold"/>
</dbReference>
<dbReference type="Gene3D" id="3.40.50.1820">
    <property type="entry name" value="alpha/beta hydrolase"/>
    <property type="match status" value="1"/>
</dbReference>
<dbReference type="Pfam" id="PF07859">
    <property type="entry name" value="Abhydrolase_3"/>
    <property type="match status" value="1"/>
</dbReference>
<feature type="compositionally biased region" description="Low complexity" evidence="4">
    <location>
        <begin position="271"/>
        <end position="285"/>
    </location>
</feature>
<dbReference type="EMBL" id="KZ805367">
    <property type="protein sequence ID" value="PVI00829.1"/>
    <property type="molecule type" value="Genomic_DNA"/>
</dbReference>
<dbReference type="OrthoDB" id="2152029at2759"/>
<evidence type="ECO:0000313" key="6">
    <source>
        <dbReference type="EMBL" id="PVI00829.1"/>
    </source>
</evidence>
<evidence type="ECO:0000256" key="1">
    <source>
        <dbReference type="ARBA" id="ARBA00010515"/>
    </source>
</evidence>
<dbReference type="InterPro" id="IPR013094">
    <property type="entry name" value="AB_hydrolase_3"/>
</dbReference>
<dbReference type="InterPro" id="IPR033140">
    <property type="entry name" value="Lipase_GDXG_put_SER_AS"/>
</dbReference>
<evidence type="ECO:0000256" key="2">
    <source>
        <dbReference type="ARBA" id="ARBA00022801"/>
    </source>
</evidence>
<proteinExistence type="inferred from homology"/>
<dbReference type="PANTHER" id="PTHR48081">
    <property type="entry name" value="AB HYDROLASE SUPERFAMILY PROTEIN C4A8.06C"/>
    <property type="match status" value="1"/>
</dbReference>
<keyword evidence="7" id="KW-1185">Reference proteome</keyword>
<dbReference type="PANTHER" id="PTHR48081:SF8">
    <property type="entry name" value="ALPHA_BETA HYDROLASE FOLD-3 DOMAIN-CONTAINING PROTEIN-RELATED"/>
    <property type="match status" value="1"/>
</dbReference>
<reference evidence="6 7" key="1">
    <citation type="journal article" date="2018" name="Sci. Rep.">
        <title>Comparative genomics provides insights into the lifestyle and reveals functional heterogeneity of dark septate endophytic fungi.</title>
        <authorList>
            <person name="Knapp D.G."/>
            <person name="Nemeth J.B."/>
            <person name="Barry K."/>
            <person name="Hainaut M."/>
            <person name="Henrissat B."/>
            <person name="Johnson J."/>
            <person name="Kuo A."/>
            <person name="Lim J.H.P."/>
            <person name="Lipzen A."/>
            <person name="Nolan M."/>
            <person name="Ohm R.A."/>
            <person name="Tamas L."/>
            <person name="Grigoriev I.V."/>
            <person name="Spatafora J.W."/>
            <person name="Nagy L.G."/>
            <person name="Kovacs G.M."/>
        </authorList>
    </citation>
    <scope>NUCLEOTIDE SEQUENCE [LARGE SCALE GENOMIC DNA]</scope>
    <source>
        <strain evidence="6 7">DSE2036</strain>
    </source>
</reference>
<keyword evidence="2 6" id="KW-0378">Hydrolase</keyword>
<evidence type="ECO:0000313" key="7">
    <source>
        <dbReference type="Proteomes" id="UP000244855"/>
    </source>
</evidence>
<feature type="active site" evidence="3">
    <location>
        <position position="196"/>
    </location>
</feature>
<dbReference type="STRING" id="97972.A0A2V1DS12"/>
<feature type="non-terminal residue" evidence="6">
    <location>
        <position position="1"/>
    </location>
</feature>
<accession>A0A2V1DS12</accession>